<protein>
    <submittedName>
        <fullName evidence="2">DUF3108 domain-containing protein</fullName>
    </submittedName>
</protein>
<proteinExistence type="predicted"/>
<sequence>MVGAARLKTIGARLAALLVVVLLLHMAALRWLAREMEASPLLHAMPRPMFTRLLQQSAAPAPPPPREHAPARPKARHVAARAVALAAKPPEPPASSPPAASLAEPPAEKPPFTEPPAPAPVVAPVVAQAASAPQPPASAASASVAANLDSWPVDTRLSYRLGGQYRSGELHGRAHVQWLRKDDKYETRIDISVTLLAHLVLTSQGEVTAQGLYPRIYEEVRGSSPRSARLGEDTIVLNDGRTMPRPPGAQDTASQFVELSHRFASGAEPLQVGRSVGVWLARPGGVDLWTYDVVERETLRTPGLGNIEAFHLKPRPLANPRGNITAEMWFAPSLQYLPVRIKVTMGEETFVDLLVDKIEQR</sequence>
<dbReference type="InterPro" id="IPR021457">
    <property type="entry name" value="DUF3108"/>
</dbReference>
<accession>A0A931H6C2</accession>
<name>A0A931H6C2_9BURK</name>
<dbReference type="Proteomes" id="UP000651050">
    <property type="component" value="Unassembled WGS sequence"/>
</dbReference>
<dbReference type="EMBL" id="JADWYS010000001">
    <property type="protein sequence ID" value="MBG9389470.1"/>
    <property type="molecule type" value="Genomic_DNA"/>
</dbReference>
<dbReference type="AlphaFoldDB" id="A0A931H6C2"/>
<keyword evidence="3" id="KW-1185">Reference proteome</keyword>
<gene>
    <name evidence="2" type="ORF">I5803_15675</name>
</gene>
<reference evidence="2" key="1">
    <citation type="submission" date="2020-11" db="EMBL/GenBank/DDBJ databases">
        <title>Bacterial whole genome sequence for Caenimonas sp. DR4.4.</title>
        <authorList>
            <person name="Le V."/>
            <person name="Ko S.-R."/>
            <person name="Ahn C.-Y."/>
            <person name="Oh H.-M."/>
        </authorList>
    </citation>
    <scope>NUCLEOTIDE SEQUENCE</scope>
    <source>
        <strain evidence="2">DR4.4</strain>
    </source>
</reference>
<dbReference type="RefSeq" id="WP_196987267.1">
    <property type="nucleotide sequence ID" value="NZ_JADWYS010000001.1"/>
</dbReference>
<evidence type="ECO:0000313" key="3">
    <source>
        <dbReference type="Proteomes" id="UP000651050"/>
    </source>
</evidence>
<organism evidence="2 3">
    <name type="scientific">Caenimonas aquaedulcis</name>
    <dbReference type="NCBI Taxonomy" id="2793270"/>
    <lineage>
        <taxon>Bacteria</taxon>
        <taxon>Pseudomonadati</taxon>
        <taxon>Pseudomonadota</taxon>
        <taxon>Betaproteobacteria</taxon>
        <taxon>Burkholderiales</taxon>
        <taxon>Comamonadaceae</taxon>
        <taxon>Caenimonas</taxon>
    </lineage>
</organism>
<evidence type="ECO:0000313" key="2">
    <source>
        <dbReference type="EMBL" id="MBG9389470.1"/>
    </source>
</evidence>
<evidence type="ECO:0000256" key="1">
    <source>
        <dbReference type="SAM" id="MobiDB-lite"/>
    </source>
</evidence>
<dbReference type="Pfam" id="PF11306">
    <property type="entry name" value="DUF3108"/>
    <property type="match status" value="1"/>
</dbReference>
<comment type="caution">
    <text evidence="2">The sequence shown here is derived from an EMBL/GenBank/DDBJ whole genome shotgun (WGS) entry which is preliminary data.</text>
</comment>
<feature type="region of interest" description="Disordered" evidence="1">
    <location>
        <begin position="56"/>
        <end position="116"/>
    </location>
</feature>